<dbReference type="EMBL" id="BLIV01000006">
    <property type="protein sequence ID" value="GFE51571.1"/>
    <property type="molecule type" value="Genomic_DNA"/>
</dbReference>
<dbReference type="InterPro" id="IPR010998">
    <property type="entry name" value="Integrase_recombinase_N"/>
</dbReference>
<evidence type="ECO:0000313" key="7">
    <source>
        <dbReference type="Proteomes" id="UP000436522"/>
    </source>
</evidence>
<gene>
    <name evidence="6" type="ORF">So717_33240</name>
</gene>
<feature type="domain" description="Tyr recombinase" evidence="5">
    <location>
        <begin position="182"/>
        <end position="346"/>
    </location>
</feature>
<proteinExistence type="predicted"/>
<dbReference type="PANTHER" id="PTHR30349">
    <property type="entry name" value="PHAGE INTEGRASE-RELATED"/>
    <property type="match status" value="1"/>
</dbReference>
<dbReference type="GO" id="GO:0015074">
    <property type="term" value="P:DNA integration"/>
    <property type="evidence" value="ECO:0007669"/>
    <property type="project" value="UniProtKB-KW"/>
</dbReference>
<evidence type="ECO:0000256" key="1">
    <source>
        <dbReference type="ARBA" id="ARBA00022908"/>
    </source>
</evidence>
<dbReference type="GO" id="GO:0003677">
    <property type="term" value="F:DNA binding"/>
    <property type="evidence" value="ECO:0007669"/>
    <property type="project" value="UniProtKB-KW"/>
</dbReference>
<dbReference type="InterPro" id="IPR002104">
    <property type="entry name" value="Integrase_catalytic"/>
</dbReference>
<name>A0A640VWV8_9RHOB</name>
<organism evidence="6 7">
    <name type="scientific">Roseobacter cerasinus</name>
    <dbReference type="NCBI Taxonomy" id="2602289"/>
    <lineage>
        <taxon>Bacteria</taxon>
        <taxon>Pseudomonadati</taxon>
        <taxon>Pseudomonadota</taxon>
        <taxon>Alphaproteobacteria</taxon>
        <taxon>Rhodobacterales</taxon>
        <taxon>Roseobacteraceae</taxon>
        <taxon>Roseobacter</taxon>
    </lineage>
</organism>
<keyword evidence="3" id="KW-0233">DNA recombination</keyword>
<evidence type="ECO:0000256" key="4">
    <source>
        <dbReference type="SAM" id="MobiDB-lite"/>
    </source>
</evidence>
<dbReference type="GO" id="GO:0006310">
    <property type="term" value="P:DNA recombination"/>
    <property type="evidence" value="ECO:0007669"/>
    <property type="project" value="UniProtKB-KW"/>
</dbReference>
<dbReference type="Gene3D" id="1.10.150.130">
    <property type="match status" value="1"/>
</dbReference>
<reference evidence="6 7" key="1">
    <citation type="submission" date="2019-12" db="EMBL/GenBank/DDBJ databases">
        <title>Roseobacter cerasinus sp. nov., isolated from seawater around aquaculture.</title>
        <authorList>
            <person name="Muramatsu S."/>
            <person name="Takabe Y."/>
            <person name="Mori K."/>
            <person name="Takaichi S."/>
            <person name="Hanada S."/>
        </authorList>
    </citation>
    <scope>NUCLEOTIDE SEQUENCE [LARGE SCALE GENOMIC DNA]</scope>
    <source>
        <strain evidence="6 7">AI77</strain>
    </source>
</reference>
<evidence type="ECO:0000256" key="3">
    <source>
        <dbReference type="ARBA" id="ARBA00023172"/>
    </source>
</evidence>
<evidence type="ECO:0000313" key="6">
    <source>
        <dbReference type="EMBL" id="GFE51571.1"/>
    </source>
</evidence>
<evidence type="ECO:0000256" key="2">
    <source>
        <dbReference type="ARBA" id="ARBA00023125"/>
    </source>
</evidence>
<accession>A0A640VWV8</accession>
<feature type="region of interest" description="Disordered" evidence="4">
    <location>
        <begin position="1"/>
        <end position="32"/>
    </location>
</feature>
<keyword evidence="2" id="KW-0238">DNA-binding</keyword>
<dbReference type="Proteomes" id="UP000436522">
    <property type="component" value="Unassembled WGS sequence"/>
</dbReference>
<dbReference type="InterPro" id="IPR050090">
    <property type="entry name" value="Tyrosine_recombinase_XerCD"/>
</dbReference>
<dbReference type="Gene3D" id="1.10.443.10">
    <property type="entry name" value="Intergrase catalytic core"/>
    <property type="match status" value="1"/>
</dbReference>
<protein>
    <submittedName>
        <fullName evidence="6">Integrase</fullName>
    </submittedName>
</protein>
<dbReference type="Pfam" id="PF00589">
    <property type="entry name" value="Phage_integrase"/>
    <property type="match status" value="1"/>
</dbReference>
<dbReference type="InterPro" id="IPR013762">
    <property type="entry name" value="Integrase-like_cat_sf"/>
</dbReference>
<dbReference type="SUPFAM" id="SSF56349">
    <property type="entry name" value="DNA breaking-rejoining enzymes"/>
    <property type="match status" value="1"/>
</dbReference>
<dbReference type="PROSITE" id="PS51898">
    <property type="entry name" value="TYR_RECOMBINASE"/>
    <property type="match status" value="1"/>
</dbReference>
<dbReference type="PANTHER" id="PTHR30349:SF94">
    <property type="entry name" value="INTEGRASE_RECOMBINASE HI_1414-RELATED"/>
    <property type="match status" value="1"/>
</dbReference>
<keyword evidence="1" id="KW-0229">DNA integration</keyword>
<keyword evidence="7" id="KW-1185">Reference proteome</keyword>
<comment type="caution">
    <text evidence="6">The sequence shown here is derived from an EMBL/GenBank/DDBJ whole genome shotgun (WGS) entry which is preliminary data.</text>
</comment>
<dbReference type="CDD" id="cd00796">
    <property type="entry name" value="INT_Rci_Hp1_C"/>
    <property type="match status" value="1"/>
</dbReference>
<dbReference type="AlphaFoldDB" id="A0A640VWV8"/>
<dbReference type="InterPro" id="IPR011010">
    <property type="entry name" value="DNA_brk_join_enz"/>
</dbReference>
<sequence length="346" mass="39384">MFLRSDAAQFLATDSPDSPQATTQREDMASISKMENGKFRAQVYRDGVRKSKVFATRKEAKQWGARQEYLLENAPEVNSRIPFGDILDRYGREKSSKKKGARPEIIRIERIRRDRLAKVALGDLRVTDFAEWRDKRLTEVKSSSVRRELEQMSAVLRIARTEWALMSSNPLEGLKWPSDSPPRDRIATQKEIEALRISAGSDLFTLTGRTFQAWLFAIETGMRAGEIAGLRSKHIDGVRAHLSETKNGDARDVPLSKEALRLLSGLPESDAVFNLSSSQISSLWRKLRDRAGVKDLTFHDSRHMAVSRMARKLHVLDLARVIGHRDIKMLMRYYNTSVEDLASQLD</sequence>
<evidence type="ECO:0000259" key="5">
    <source>
        <dbReference type="PROSITE" id="PS51898"/>
    </source>
</evidence>